<dbReference type="EMBL" id="BMAT01006421">
    <property type="protein sequence ID" value="GFS12522.1"/>
    <property type="molecule type" value="Genomic_DNA"/>
</dbReference>
<dbReference type="PANTHER" id="PTHR16166:SF93">
    <property type="entry name" value="INTERMEMBRANE LIPID TRANSFER PROTEIN VPS13"/>
    <property type="match status" value="1"/>
</dbReference>
<sequence>MWRTPVHKLLSSSLFRILLERFNYLWCKSDVVLNNLNLQESALDDLDLPEKIKAGHISKLTLKIPWKNLYTEPVVAYLDGIYALAVPNVGDLEPAGQGGQHPHPLRGQVHKPVQTFRHLGHTQGAALQTTDSNWKETVIKEAVTQIYKEPPLPSPLLPSLPHLLPGTITGLLTSIGFSILVPELLPKYWNTDIKNPKIL</sequence>
<organism evidence="4 5">
    <name type="scientific">Elysia marginata</name>
    <dbReference type="NCBI Taxonomy" id="1093978"/>
    <lineage>
        <taxon>Eukaryota</taxon>
        <taxon>Metazoa</taxon>
        <taxon>Spiralia</taxon>
        <taxon>Lophotrochozoa</taxon>
        <taxon>Mollusca</taxon>
        <taxon>Gastropoda</taxon>
        <taxon>Heterobranchia</taxon>
        <taxon>Euthyneura</taxon>
        <taxon>Panpulmonata</taxon>
        <taxon>Sacoglossa</taxon>
        <taxon>Placobranchoidea</taxon>
        <taxon>Plakobranchidae</taxon>
        <taxon>Elysia</taxon>
    </lineage>
</organism>
<evidence type="ECO:0000313" key="5">
    <source>
        <dbReference type="Proteomes" id="UP000762676"/>
    </source>
</evidence>
<comment type="caution">
    <text evidence="4">The sequence shown here is derived from an EMBL/GenBank/DDBJ whole genome shotgun (WGS) entry which is preliminary data.</text>
</comment>
<feature type="domain" description="Chorein N-terminal" evidence="3">
    <location>
        <begin position="30"/>
        <end position="88"/>
    </location>
</feature>
<dbReference type="Pfam" id="PF12624">
    <property type="entry name" value="VPS13_N"/>
    <property type="match status" value="1"/>
</dbReference>
<keyword evidence="5" id="KW-1185">Reference proteome</keyword>
<gene>
    <name evidence="4" type="ORF">ElyMa_003114000</name>
</gene>
<evidence type="ECO:0000256" key="1">
    <source>
        <dbReference type="ARBA" id="ARBA00006545"/>
    </source>
</evidence>
<dbReference type="Proteomes" id="UP000762676">
    <property type="component" value="Unassembled WGS sequence"/>
</dbReference>
<dbReference type="InterPro" id="IPR026854">
    <property type="entry name" value="VPS13_N"/>
</dbReference>
<dbReference type="AlphaFoldDB" id="A0AAV4IUW2"/>
<evidence type="ECO:0000313" key="4">
    <source>
        <dbReference type="EMBL" id="GFS12522.1"/>
    </source>
</evidence>
<accession>A0AAV4IUW2</accession>
<evidence type="ECO:0000256" key="2">
    <source>
        <dbReference type="ARBA" id="ARBA00022448"/>
    </source>
</evidence>
<dbReference type="GO" id="GO:0006623">
    <property type="term" value="P:protein targeting to vacuole"/>
    <property type="evidence" value="ECO:0007669"/>
    <property type="project" value="TreeGrafter"/>
</dbReference>
<name>A0AAV4IUW2_9GAST</name>
<protein>
    <submittedName>
        <fullName evidence="4">Vacuolar protein sorting-associated protein 13C</fullName>
    </submittedName>
</protein>
<dbReference type="InterPro" id="IPR026847">
    <property type="entry name" value="VPS13"/>
</dbReference>
<reference evidence="4 5" key="1">
    <citation type="journal article" date="2021" name="Elife">
        <title>Chloroplast acquisition without the gene transfer in kleptoplastic sea slugs, Plakobranchus ocellatus.</title>
        <authorList>
            <person name="Maeda T."/>
            <person name="Takahashi S."/>
            <person name="Yoshida T."/>
            <person name="Shimamura S."/>
            <person name="Takaki Y."/>
            <person name="Nagai Y."/>
            <person name="Toyoda A."/>
            <person name="Suzuki Y."/>
            <person name="Arimoto A."/>
            <person name="Ishii H."/>
            <person name="Satoh N."/>
            <person name="Nishiyama T."/>
            <person name="Hasebe M."/>
            <person name="Maruyama T."/>
            <person name="Minagawa J."/>
            <person name="Obokata J."/>
            <person name="Shigenobu S."/>
        </authorList>
    </citation>
    <scope>NUCLEOTIDE SEQUENCE [LARGE SCALE GENOMIC DNA]</scope>
</reference>
<evidence type="ECO:0000259" key="3">
    <source>
        <dbReference type="Pfam" id="PF12624"/>
    </source>
</evidence>
<keyword evidence="2" id="KW-0813">Transport</keyword>
<dbReference type="GO" id="GO:0045053">
    <property type="term" value="P:protein retention in Golgi apparatus"/>
    <property type="evidence" value="ECO:0007669"/>
    <property type="project" value="TreeGrafter"/>
</dbReference>
<proteinExistence type="inferred from homology"/>
<comment type="similarity">
    <text evidence="1">Belongs to the VPS13 family.</text>
</comment>
<dbReference type="PANTHER" id="PTHR16166">
    <property type="entry name" value="VACUOLAR PROTEIN SORTING-ASSOCIATED PROTEIN VPS13"/>
    <property type="match status" value="1"/>
</dbReference>